<dbReference type="Proteomes" id="UP001221898">
    <property type="component" value="Unassembled WGS sequence"/>
</dbReference>
<evidence type="ECO:0000256" key="1">
    <source>
        <dbReference type="SAM" id="MobiDB-lite"/>
    </source>
</evidence>
<evidence type="ECO:0000313" key="2">
    <source>
        <dbReference type="EMBL" id="KAJ8392676.1"/>
    </source>
</evidence>
<dbReference type="AlphaFoldDB" id="A0AAD7S117"/>
<sequence>MGKSPPKEVTFWDHQGFILGLPRGLVVSTSDAGHGDRVRFPGRARVGSGQKCHRGRQLAVRPREGGGKPTRRSLHTGVALGCRSYGCWRYFASVAASHRATAANYEGGIDLKIAGIIDYQIGRKTGENQKQKE</sequence>
<reference evidence="2" key="1">
    <citation type="journal article" date="2023" name="Science">
        <title>Genome structures resolve the early diversification of teleost fishes.</title>
        <authorList>
            <person name="Parey E."/>
            <person name="Louis A."/>
            <person name="Montfort J."/>
            <person name="Bouchez O."/>
            <person name="Roques C."/>
            <person name="Iampietro C."/>
            <person name="Lluch J."/>
            <person name="Castinel A."/>
            <person name="Donnadieu C."/>
            <person name="Desvignes T."/>
            <person name="Floi Bucao C."/>
            <person name="Jouanno E."/>
            <person name="Wen M."/>
            <person name="Mejri S."/>
            <person name="Dirks R."/>
            <person name="Jansen H."/>
            <person name="Henkel C."/>
            <person name="Chen W.J."/>
            <person name="Zahm M."/>
            <person name="Cabau C."/>
            <person name="Klopp C."/>
            <person name="Thompson A.W."/>
            <person name="Robinson-Rechavi M."/>
            <person name="Braasch I."/>
            <person name="Lecointre G."/>
            <person name="Bobe J."/>
            <person name="Postlethwait J.H."/>
            <person name="Berthelot C."/>
            <person name="Roest Crollius H."/>
            <person name="Guiguen Y."/>
        </authorList>
    </citation>
    <scope>NUCLEOTIDE SEQUENCE</scope>
    <source>
        <strain evidence="2">NC1722</strain>
    </source>
</reference>
<dbReference type="EMBL" id="JAINUG010000144">
    <property type="protein sequence ID" value="KAJ8392676.1"/>
    <property type="molecule type" value="Genomic_DNA"/>
</dbReference>
<comment type="caution">
    <text evidence="2">The sequence shown here is derived from an EMBL/GenBank/DDBJ whole genome shotgun (WGS) entry which is preliminary data.</text>
</comment>
<feature type="region of interest" description="Disordered" evidence="1">
    <location>
        <begin position="38"/>
        <end position="73"/>
    </location>
</feature>
<proteinExistence type="predicted"/>
<protein>
    <submittedName>
        <fullName evidence="2">Uncharacterized protein</fullName>
    </submittedName>
</protein>
<organism evidence="2 3">
    <name type="scientific">Aldrovandia affinis</name>
    <dbReference type="NCBI Taxonomy" id="143900"/>
    <lineage>
        <taxon>Eukaryota</taxon>
        <taxon>Metazoa</taxon>
        <taxon>Chordata</taxon>
        <taxon>Craniata</taxon>
        <taxon>Vertebrata</taxon>
        <taxon>Euteleostomi</taxon>
        <taxon>Actinopterygii</taxon>
        <taxon>Neopterygii</taxon>
        <taxon>Teleostei</taxon>
        <taxon>Notacanthiformes</taxon>
        <taxon>Halosauridae</taxon>
        <taxon>Aldrovandia</taxon>
    </lineage>
</organism>
<accession>A0AAD7S117</accession>
<evidence type="ECO:0000313" key="3">
    <source>
        <dbReference type="Proteomes" id="UP001221898"/>
    </source>
</evidence>
<name>A0AAD7S117_9TELE</name>
<gene>
    <name evidence="2" type="ORF">AAFF_G00073500</name>
</gene>
<keyword evidence="3" id="KW-1185">Reference proteome</keyword>